<evidence type="ECO:0000256" key="5">
    <source>
        <dbReference type="SAM" id="MobiDB-lite"/>
    </source>
</evidence>
<keyword evidence="4" id="KW-0175">Coiled coil</keyword>
<dbReference type="Proteomes" id="UP001175227">
    <property type="component" value="Unassembled WGS sequence"/>
</dbReference>
<protein>
    <recommendedName>
        <fullName evidence="6">ZZ-type domain-containing protein</fullName>
    </recommendedName>
</protein>
<organism evidence="7 8">
    <name type="scientific">Armillaria novae-zelandiae</name>
    <dbReference type="NCBI Taxonomy" id="153914"/>
    <lineage>
        <taxon>Eukaryota</taxon>
        <taxon>Fungi</taxon>
        <taxon>Dikarya</taxon>
        <taxon>Basidiomycota</taxon>
        <taxon>Agaricomycotina</taxon>
        <taxon>Agaricomycetes</taxon>
        <taxon>Agaricomycetidae</taxon>
        <taxon>Agaricales</taxon>
        <taxon>Marasmiineae</taxon>
        <taxon>Physalacriaceae</taxon>
        <taxon>Armillaria</taxon>
    </lineage>
</organism>
<keyword evidence="8" id="KW-1185">Reference proteome</keyword>
<dbReference type="InterPro" id="IPR043145">
    <property type="entry name" value="Znf_ZZ_sf"/>
</dbReference>
<evidence type="ECO:0000256" key="3">
    <source>
        <dbReference type="ARBA" id="ARBA00022833"/>
    </source>
</evidence>
<evidence type="ECO:0000256" key="4">
    <source>
        <dbReference type="SAM" id="Coils"/>
    </source>
</evidence>
<evidence type="ECO:0000256" key="2">
    <source>
        <dbReference type="ARBA" id="ARBA00022771"/>
    </source>
</evidence>
<evidence type="ECO:0000259" key="6">
    <source>
        <dbReference type="SMART" id="SM00291"/>
    </source>
</evidence>
<gene>
    <name evidence="7" type="ORF">IW261DRAFT_1327956</name>
</gene>
<evidence type="ECO:0000256" key="1">
    <source>
        <dbReference type="ARBA" id="ARBA00022723"/>
    </source>
</evidence>
<dbReference type="EMBL" id="JAUEPR010000003">
    <property type="protein sequence ID" value="KAK0487641.1"/>
    <property type="molecule type" value="Genomic_DNA"/>
</dbReference>
<keyword evidence="2" id="KW-0863">Zinc-finger</keyword>
<proteinExistence type="predicted"/>
<dbReference type="PROSITE" id="PS00018">
    <property type="entry name" value="EF_HAND_1"/>
    <property type="match status" value="1"/>
</dbReference>
<dbReference type="Gene3D" id="3.30.60.90">
    <property type="match status" value="1"/>
</dbReference>
<feature type="coiled-coil region" evidence="4">
    <location>
        <begin position="143"/>
        <end position="184"/>
    </location>
</feature>
<accession>A0AA39PPY8</accession>
<comment type="caution">
    <text evidence="7">The sequence shown here is derived from an EMBL/GenBank/DDBJ whole genome shotgun (WGS) entry which is preliminary data.</text>
</comment>
<reference evidence="7" key="1">
    <citation type="submission" date="2023-06" db="EMBL/GenBank/DDBJ databases">
        <authorList>
            <consortium name="Lawrence Berkeley National Laboratory"/>
            <person name="Ahrendt S."/>
            <person name="Sahu N."/>
            <person name="Indic B."/>
            <person name="Wong-Bajracharya J."/>
            <person name="Merenyi Z."/>
            <person name="Ke H.-M."/>
            <person name="Monk M."/>
            <person name="Kocsube S."/>
            <person name="Drula E."/>
            <person name="Lipzen A."/>
            <person name="Balint B."/>
            <person name="Henrissat B."/>
            <person name="Andreopoulos B."/>
            <person name="Martin F.M."/>
            <person name="Harder C.B."/>
            <person name="Rigling D."/>
            <person name="Ford K.L."/>
            <person name="Foster G.D."/>
            <person name="Pangilinan J."/>
            <person name="Papanicolaou A."/>
            <person name="Barry K."/>
            <person name="LaButti K."/>
            <person name="Viragh M."/>
            <person name="Koriabine M."/>
            <person name="Yan M."/>
            <person name="Riley R."/>
            <person name="Champramary S."/>
            <person name="Plett K.L."/>
            <person name="Tsai I.J."/>
            <person name="Slot J."/>
            <person name="Sipos G."/>
            <person name="Plett J."/>
            <person name="Nagy L.G."/>
            <person name="Grigoriev I.V."/>
        </authorList>
    </citation>
    <scope>NUCLEOTIDE SEQUENCE</scope>
    <source>
        <strain evidence="7">ICMP 16352</strain>
    </source>
</reference>
<evidence type="ECO:0000313" key="8">
    <source>
        <dbReference type="Proteomes" id="UP001175227"/>
    </source>
</evidence>
<dbReference type="InterPro" id="IPR018247">
    <property type="entry name" value="EF_Hand_1_Ca_BS"/>
</dbReference>
<dbReference type="SMART" id="SM00291">
    <property type="entry name" value="ZnF_ZZ"/>
    <property type="match status" value="1"/>
</dbReference>
<feature type="region of interest" description="Disordered" evidence="5">
    <location>
        <begin position="714"/>
        <end position="754"/>
    </location>
</feature>
<dbReference type="GO" id="GO:0008270">
    <property type="term" value="F:zinc ion binding"/>
    <property type="evidence" value="ECO:0007669"/>
    <property type="project" value="UniProtKB-KW"/>
</dbReference>
<dbReference type="SUPFAM" id="SSF57850">
    <property type="entry name" value="RING/U-box"/>
    <property type="match status" value="1"/>
</dbReference>
<keyword evidence="1" id="KW-0479">Metal-binding</keyword>
<name>A0AA39PPY8_9AGAR</name>
<dbReference type="InterPro" id="IPR000433">
    <property type="entry name" value="Znf_ZZ"/>
</dbReference>
<dbReference type="AlphaFoldDB" id="A0AA39PPY8"/>
<evidence type="ECO:0000313" key="7">
    <source>
        <dbReference type="EMBL" id="KAK0487641.1"/>
    </source>
</evidence>
<feature type="domain" description="ZZ-type" evidence="6">
    <location>
        <begin position="881"/>
        <end position="930"/>
    </location>
</feature>
<sequence>MVLDGLELLSQIHPAIGAAVLAFRLVVAIEAKRRENDKKVHILRLHMRDLMIAIFQLRHFKDPKDVGPDNLTINDRIGGLMRKIAQDIEKSGSVCEFYLKKSTISRVMKCMHHQGLFGEHIEILVKDRDDLDRALQIHIGVGVDSANAKLDGQEARLNSIDRKIENLTAMVENLFRQLETSRERDVQSLFVDKGGAQKCIDNDDSLRLLIKKSGKGYDDILGSQFELNKPESETLEKARKELRRELKEDVEKAFGRDMKYFGSKLGLQYRELKRQRQQLSDIGDAMRMGHDQILSAMKSGAHDRIIDYDFKKLWEGMAWNRSVKAKHLVIALHDYFIEKLRPFGRPDDPIPAEYKNDQWTLAYLNSPHIQPLLEAIDDDATGFITIREINAFVESKPKEWTLLQWIAYWAEGWKISVHQYKTDIYMLIAAMYKLWPDVLPANRHAALRYLRHDTIFQIDKLLQSTQDPPPNASKSTELLRLTQEFKDQEKKCLQENLEAIRYDIDEEYTVSLLTGPGRIERFIYPMLYLLLKHHYGVFKLATTAILDPREFPDMTDSLWILFALVNQRLDSLASIFKQSNVDVEEKLKTFAFGMLYYDSPKKDLSSNGIAQYIYRQSAFDGHVEPPIISPDDLVYGTLSLPSDASYSPDSSTFPDGASEEPIQGHWAGHIYNAHTSMLGLIQLNIKSSPGGTLTGSALTWQDIMTVSGSIRRNNQDVDGVAPASKDGDGETVTQQNGLGAMPSDATDRKSPANAANDDQYTVILRRTPASLWRFLQSGPLDYPAAAGSLARARWSFALKCVLDRIKRKNTPREYFAERFSEAGRFLVLARRELYTEQGYCPRLSDLSAGEEAEFVRLTCVICPEFSAPYCARVADAVDRQKYGGYTCDSCRGTIVGSRWACLTCMNDSFTDTVDLCSSCVKESVQLREFVHDASHVLLKCDTYVLGAHWQWIIPRARSMLVQTKKKLRSHSEDRAEPAESSASTIAGSLKCQACSEEVTLPCWVRVDSYCMCFFGHFVRT</sequence>
<keyword evidence="3" id="KW-0862">Zinc</keyword>